<proteinExistence type="evidence at transcript level"/>
<feature type="transmembrane region" description="Helical" evidence="1">
    <location>
        <begin position="84"/>
        <end position="108"/>
    </location>
</feature>
<evidence type="ECO:0000313" key="2">
    <source>
        <dbReference type="EMBL" id="ADY39493.1"/>
    </source>
</evidence>
<dbReference type="InterPro" id="IPR031720">
    <property type="entry name" value="DUF4728"/>
</dbReference>
<accession>F1CIW2</accession>
<sequence>LKKQAVKYGLEKDDVGVLRGILIAYLVGCLIFIMFCIFVIYGAVKDRRGFLLPWVIAMSIEVALQLITVIATIVVAAMSKETDVAVAVITILFMIFSIMFQIYCIICVKSHYDLLGQSSSNPPAYAVKM</sequence>
<organism evidence="2">
    <name type="scientific">Hottentotta judaicus</name>
    <name type="common">Black scorpion</name>
    <name type="synonym">Buthotus judaicus</name>
    <dbReference type="NCBI Taxonomy" id="6863"/>
    <lineage>
        <taxon>Eukaryota</taxon>
        <taxon>Metazoa</taxon>
        <taxon>Ecdysozoa</taxon>
        <taxon>Arthropoda</taxon>
        <taxon>Chelicerata</taxon>
        <taxon>Arachnida</taxon>
        <taxon>Scorpiones</taxon>
        <taxon>Buthida</taxon>
        <taxon>Buthoidea</taxon>
        <taxon>Buthidae</taxon>
        <taxon>Hottentotta</taxon>
    </lineage>
</organism>
<feature type="non-terminal residue" evidence="2">
    <location>
        <position position="1"/>
    </location>
</feature>
<keyword evidence="1" id="KW-1133">Transmembrane helix</keyword>
<dbReference type="Pfam" id="PF15860">
    <property type="entry name" value="DUF4728"/>
    <property type="match status" value="1"/>
</dbReference>
<dbReference type="EMBL" id="HQ288068">
    <property type="protein sequence ID" value="ADY39493.1"/>
    <property type="molecule type" value="mRNA"/>
</dbReference>
<dbReference type="PANTHER" id="PTHR36694">
    <property type="entry name" value="PASIFLORA 1, ISOFORM A-RELATED"/>
    <property type="match status" value="1"/>
</dbReference>
<protein>
    <submittedName>
        <fullName evidence="2">Putative M13 peptidase</fullName>
    </submittedName>
</protein>
<keyword evidence="1" id="KW-0812">Transmembrane</keyword>
<feature type="transmembrane region" description="Helical" evidence="1">
    <location>
        <begin position="51"/>
        <end position="78"/>
    </location>
</feature>
<keyword evidence="1" id="KW-0472">Membrane</keyword>
<name>F1CIW2_HOTJU</name>
<dbReference type="PANTHER" id="PTHR36694:SF11">
    <property type="entry name" value="LP21121P-RELATED"/>
    <property type="match status" value="1"/>
</dbReference>
<reference evidence="2" key="1">
    <citation type="journal article" date="2011" name="Toxicon">
        <title>The tale of a resting gland: transcriptome of a replete venom gland from the scorpion Hottentotta judaicus.</title>
        <authorList>
            <person name="Morgenstern D."/>
            <person name="Rohde B.H."/>
            <person name="King G.F."/>
            <person name="Tal T."/>
            <person name="Sher D."/>
            <person name="Zlotkin E."/>
        </authorList>
    </citation>
    <scope>NUCLEOTIDE SEQUENCE</scope>
    <source>
        <tissue evidence="2">Telson</tissue>
    </source>
</reference>
<feature type="transmembrane region" description="Helical" evidence="1">
    <location>
        <begin position="20"/>
        <end position="44"/>
    </location>
</feature>
<evidence type="ECO:0000256" key="1">
    <source>
        <dbReference type="SAM" id="Phobius"/>
    </source>
</evidence>
<dbReference type="AlphaFoldDB" id="F1CIW2"/>